<gene>
    <name evidence="2" type="ORF">OH76DRAFT_656224</name>
</gene>
<protein>
    <submittedName>
        <fullName evidence="2">Uncharacterized protein</fullName>
    </submittedName>
</protein>
<feature type="region of interest" description="Disordered" evidence="1">
    <location>
        <begin position="58"/>
        <end position="108"/>
    </location>
</feature>
<accession>A0A371D7J2</accession>
<sequence length="108" mass="11831">MPLTSHQDQSPVNSSLLASQPRRRRSSGQSSTCPAIATATIRLSPFTNTIVHRPSSIVHRPSSTYRAQANVRRPSMRALRSTSLRRPEATSALPSSPTSRSHTEWPTA</sequence>
<feature type="region of interest" description="Disordered" evidence="1">
    <location>
        <begin position="1"/>
        <end position="36"/>
    </location>
</feature>
<evidence type="ECO:0000256" key="1">
    <source>
        <dbReference type="SAM" id="MobiDB-lite"/>
    </source>
</evidence>
<organism evidence="2 3">
    <name type="scientific">Lentinus brumalis</name>
    <dbReference type="NCBI Taxonomy" id="2498619"/>
    <lineage>
        <taxon>Eukaryota</taxon>
        <taxon>Fungi</taxon>
        <taxon>Dikarya</taxon>
        <taxon>Basidiomycota</taxon>
        <taxon>Agaricomycotina</taxon>
        <taxon>Agaricomycetes</taxon>
        <taxon>Polyporales</taxon>
        <taxon>Polyporaceae</taxon>
        <taxon>Lentinus</taxon>
    </lineage>
</organism>
<dbReference type="Proteomes" id="UP000256964">
    <property type="component" value="Unassembled WGS sequence"/>
</dbReference>
<feature type="compositionally biased region" description="Polar residues" evidence="1">
    <location>
        <begin position="1"/>
        <end position="18"/>
    </location>
</feature>
<keyword evidence="3" id="KW-1185">Reference proteome</keyword>
<evidence type="ECO:0000313" key="3">
    <source>
        <dbReference type="Proteomes" id="UP000256964"/>
    </source>
</evidence>
<feature type="compositionally biased region" description="Polar residues" evidence="1">
    <location>
        <begin position="92"/>
        <end position="108"/>
    </location>
</feature>
<proteinExistence type="predicted"/>
<dbReference type="EMBL" id="KZ857411">
    <property type="protein sequence ID" value="RDX48472.1"/>
    <property type="molecule type" value="Genomic_DNA"/>
</dbReference>
<name>A0A371D7J2_9APHY</name>
<reference evidence="2 3" key="1">
    <citation type="journal article" date="2018" name="Biotechnol. Biofuels">
        <title>Integrative visual omics of the white-rot fungus Polyporus brumalis exposes the biotechnological potential of its oxidative enzymes for delignifying raw plant biomass.</title>
        <authorList>
            <person name="Miyauchi S."/>
            <person name="Rancon A."/>
            <person name="Drula E."/>
            <person name="Hage H."/>
            <person name="Chaduli D."/>
            <person name="Favel A."/>
            <person name="Grisel S."/>
            <person name="Henrissat B."/>
            <person name="Herpoel-Gimbert I."/>
            <person name="Ruiz-Duenas F.J."/>
            <person name="Chevret D."/>
            <person name="Hainaut M."/>
            <person name="Lin J."/>
            <person name="Wang M."/>
            <person name="Pangilinan J."/>
            <person name="Lipzen A."/>
            <person name="Lesage-Meessen L."/>
            <person name="Navarro D."/>
            <person name="Riley R."/>
            <person name="Grigoriev I.V."/>
            <person name="Zhou S."/>
            <person name="Raouche S."/>
            <person name="Rosso M.N."/>
        </authorList>
    </citation>
    <scope>NUCLEOTIDE SEQUENCE [LARGE SCALE GENOMIC DNA]</scope>
    <source>
        <strain evidence="2 3">BRFM 1820</strain>
    </source>
</reference>
<dbReference type="AlphaFoldDB" id="A0A371D7J2"/>
<evidence type="ECO:0000313" key="2">
    <source>
        <dbReference type="EMBL" id="RDX48472.1"/>
    </source>
</evidence>